<protein>
    <recommendedName>
        <fullName evidence="2">histidine kinase</fullName>
        <ecNumber evidence="2">2.7.13.3</ecNumber>
    </recommendedName>
</protein>
<dbReference type="AlphaFoldDB" id="B0T090"/>
<dbReference type="SMART" id="SM00448">
    <property type="entry name" value="REC"/>
    <property type="match status" value="1"/>
</dbReference>
<dbReference type="InterPro" id="IPR011006">
    <property type="entry name" value="CheY-like_superfamily"/>
</dbReference>
<proteinExistence type="predicted"/>
<organism evidence="8">
    <name type="scientific">Caulobacter sp. (strain K31)</name>
    <dbReference type="NCBI Taxonomy" id="366602"/>
    <lineage>
        <taxon>Bacteria</taxon>
        <taxon>Pseudomonadati</taxon>
        <taxon>Pseudomonadota</taxon>
        <taxon>Alphaproteobacteria</taxon>
        <taxon>Caulobacterales</taxon>
        <taxon>Caulobacteraceae</taxon>
        <taxon>Caulobacter</taxon>
    </lineage>
</organism>
<dbReference type="SMART" id="SM00387">
    <property type="entry name" value="HATPase_c"/>
    <property type="match status" value="1"/>
</dbReference>
<dbReference type="SUPFAM" id="SSF47384">
    <property type="entry name" value="Homodimeric domain of signal transducing histidine kinase"/>
    <property type="match status" value="1"/>
</dbReference>
<evidence type="ECO:0000259" key="6">
    <source>
        <dbReference type="PROSITE" id="PS50109"/>
    </source>
</evidence>
<sequence>MFEQTVDVTRLDGFVRYTRGIVRARLGLVICFVALLAFYAPLRMALFGLVELGVYAMLFLATELALRHADEVTAFRRLRWQSIVLVCLLSVNACFLAVKIRLYGEATMQVEAALVVICVLLFAALRVHHNKISYVTAVGPPVATLIWIAIDRHTPLPDNHYAMGMLLFVAAVLTATWRQQTTDRALARAWRDLARKNAELTQAIDEAKAASRAKSDLLAVASHEIRTPLNAVMGFAHALRRDTFLTPTQTELSQGVLDGGAQLTRLLDSVLDLAKVEAGKATLTFTPVDLRRLVRGVVRVWSAHAQAVGVRLDFEDADPALAYGLLADEARLEQTLANLVSNALKATPSGGAVTVRLAGVLEGETLNALVEVRDGGPRVSAEDRPRMFDAFDRTERGQTLGGSGLGLSICAANLALMGGEIGVDDPSDATAARRGVQSDGAVFWFAFAATALAGPAAADPRVADPSVAGPIRVLAAEDNPANRRVLAALLAASPVELVFAENGAQALDAWRAEVFDLVLMDVNMPVLDGLAALAEIRRAEALAGPHGMRTPVWMLTANVFDDDVARYRADGADGVLRKPIDTAALFSLLAALADKRAEITTSDSGRG</sequence>
<dbReference type="SUPFAM" id="SSF52172">
    <property type="entry name" value="CheY-like"/>
    <property type="match status" value="1"/>
</dbReference>
<dbReference type="GO" id="GO:0000155">
    <property type="term" value="F:phosphorelay sensor kinase activity"/>
    <property type="evidence" value="ECO:0007669"/>
    <property type="project" value="InterPro"/>
</dbReference>
<evidence type="ECO:0000256" key="3">
    <source>
        <dbReference type="ARBA" id="ARBA00022553"/>
    </source>
</evidence>
<dbReference type="Gene3D" id="3.30.565.10">
    <property type="entry name" value="Histidine kinase-like ATPase, C-terminal domain"/>
    <property type="match status" value="1"/>
</dbReference>
<dbReference type="PROSITE" id="PS50110">
    <property type="entry name" value="RESPONSE_REGULATORY"/>
    <property type="match status" value="1"/>
</dbReference>
<dbReference type="InterPro" id="IPR003661">
    <property type="entry name" value="HisK_dim/P_dom"/>
</dbReference>
<feature type="transmembrane region" description="Helical" evidence="5">
    <location>
        <begin position="106"/>
        <end position="125"/>
    </location>
</feature>
<name>B0T090_CAUSK</name>
<dbReference type="eggNOG" id="COG0784">
    <property type="taxonomic scope" value="Bacteria"/>
</dbReference>
<dbReference type="KEGG" id="cak:Caul_4460"/>
<keyword evidence="8" id="KW-0808">Transferase</keyword>
<dbReference type="HOGENOM" id="CLU_000445_114_75_5"/>
<dbReference type="InterPro" id="IPR036890">
    <property type="entry name" value="HATPase_C_sf"/>
</dbReference>
<evidence type="ECO:0000256" key="1">
    <source>
        <dbReference type="ARBA" id="ARBA00000085"/>
    </source>
</evidence>
<dbReference type="CDD" id="cd00075">
    <property type="entry name" value="HATPase"/>
    <property type="match status" value="1"/>
</dbReference>
<dbReference type="EMBL" id="CP000927">
    <property type="protein sequence ID" value="ABZ73580.1"/>
    <property type="molecule type" value="Genomic_DNA"/>
</dbReference>
<comment type="catalytic activity">
    <reaction evidence="1">
        <text>ATP + protein L-histidine = ADP + protein N-phospho-L-histidine.</text>
        <dbReference type="EC" id="2.7.13.3"/>
    </reaction>
</comment>
<keyword evidence="5" id="KW-0472">Membrane</keyword>
<dbReference type="Gene3D" id="3.40.50.2300">
    <property type="match status" value="1"/>
</dbReference>
<accession>B0T090</accession>
<evidence type="ECO:0000313" key="8">
    <source>
        <dbReference type="EMBL" id="ABZ73580.1"/>
    </source>
</evidence>
<feature type="transmembrane region" description="Helical" evidence="5">
    <location>
        <begin position="78"/>
        <end position="100"/>
    </location>
</feature>
<dbReference type="InterPro" id="IPR003594">
    <property type="entry name" value="HATPase_dom"/>
</dbReference>
<evidence type="ECO:0000259" key="7">
    <source>
        <dbReference type="PROSITE" id="PS50110"/>
    </source>
</evidence>
<keyword evidence="8" id="KW-0418">Kinase</keyword>
<dbReference type="OrthoDB" id="7200675at2"/>
<feature type="transmembrane region" description="Helical" evidence="5">
    <location>
        <begin position="132"/>
        <end position="150"/>
    </location>
</feature>
<feature type="domain" description="Histidine kinase" evidence="6">
    <location>
        <begin position="220"/>
        <end position="451"/>
    </location>
</feature>
<dbReference type="InterPro" id="IPR001789">
    <property type="entry name" value="Sig_transdc_resp-reg_receiver"/>
</dbReference>
<dbReference type="STRING" id="366602.Caul_4460"/>
<dbReference type="EC" id="2.7.13.3" evidence="2"/>
<dbReference type="Pfam" id="PF02518">
    <property type="entry name" value="HATPase_c"/>
    <property type="match status" value="1"/>
</dbReference>
<dbReference type="Pfam" id="PF00512">
    <property type="entry name" value="HisKA"/>
    <property type="match status" value="1"/>
</dbReference>
<gene>
    <name evidence="8" type="ordered locus">Caul_4460</name>
</gene>
<dbReference type="PRINTS" id="PR00344">
    <property type="entry name" value="BCTRLSENSOR"/>
</dbReference>
<dbReference type="PANTHER" id="PTHR45339">
    <property type="entry name" value="HYBRID SIGNAL TRANSDUCTION HISTIDINE KINASE J"/>
    <property type="match status" value="1"/>
</dbReference>
<dbReference type="Gene3D" id="1.10.287.130">
    <property type="match status" value="1"/>
</dbReference>
<keyword evidence="5" id="KW-0812">Transmembrane</keyword>
<dbReference type="Pfam" id="PF00072">
    <property type="entry name" value="Response_reg"/>
    <property type="match status" value="1"/>
</dbReference>
<reference evidence="8" key="1">
    <citation type="submission" date="2008-01" db="EMBL/GenBank/DDBJ databases">
        <title>Complete sequence of chromosome of Caulobacter sp. K31.</title>
        <authorList>
            <consortium name="US DOE Joint Genome Institute"/>
            <person name="Copeland A."/>
            <person name="Lucas S."/>
            <person name="Lapidus A."/>
            <person name="Barry K."/>
            <person name="Glavina del Rio T."/>
            <person name="Dalin E."/>
            <person name="Tice H."/>
            <person name="Pitluck S."/>
            <person name="Bruce D."/>
            <person name="Goodwin L."/>
            <person name="Thompson L.S."/>
            <person name="Brettin T."/>
            <person name="Detter J.C."/>
            <person name="Han C."/>
            <person name="Schmutz J."/>
            <person name="Larimer F."/>
            <person name="Land M."/>
            <person name="Hauser L."/>
            <person name="Kyrpides N."/>
            <person name="Kim E."/>
            <person name="Stephens C."/>
            <person name="Richardson P."/>
        </authorList>
    </citation>
    <scope>NUCLEOTIDE SEQUENCE [LARGE SCALE GENOMIC DNA]</scope>
    <source>
        <strain evidence="8">K31</strain>
    </source>
</reference>
<feature type="modified residue" description="4-aspartylphosphate" evidence="4">
    <location>
        <position position="521"/>
    </location>
</feature>
<evidence type="ECO:0000256" key="4">
    <source>
        <dbReference type="PROSITE-ProRule" id="PRU00169"/>
    </source>
</evidence>
<dbReference type="CDD" id="cd17546">
    <property type="entry name" value="REC_hyHK_CKI1_RcsC-like"/>
    <property type="match status" value="1"/>
</dbReference>
<feature type="transmembrane region" description="Helical" evidence="5">
    <location>
        <begin position="21"/>
        <end position="40"/>
    </location>
</feature>
<dbReference type="CDD" id="cd00082">
    <property type="entry name" value="HisKA"/>
    <property type="match status" value="1"/>
</dbReference>
<evidence type="ECO:0000256" key="5">
    <source>
        <dbReference type="SAM" id="Phobius"/>
    </source>
</evidence>
<dbReference type="InterPro" id="IPR004358">
    <property type="entry name" value="Sig_transdc_His_kin-like_C"/>
</dbReference>
<dbReference type="InterPro" id="IPR005467">
    <property type="entry name" value="His_kinase_dom"/>
</dbReference>
<dbReference type="SUPFAM" id="SSF55874">
    <property type="entry name" value="ATPase domain of HSP90 chaperone/DNA topoisomerase II/histidine kinase"/>
    <property type="match status" value="1"/>
</dbReference>
<feature type="domain" description="Response regulatory" evidence="7">
    <location>
        <begin position="472"/>
        <end position="593"/>
    </location>
</feature>
<dbReference type="SMART" id="SM00388">
    <property type="entry name" value="HisKA"/>
    <property type="match status" value="1"/>
</dbReference>
<dbReference type="InterPro" id="IPR036097">
    <property type="entry name" value="HisK_dim/P_sf"/>
</dbReference>
<keyword evidence="3 4" id="KW-0597">Phosphoprotein</keyword>
<feature type="transmembrane region" description="Helical" evidence="5">
    <location>
        <begin position="46"/>
        <end position="66"/>
    </location>
</feature>
<evidence type="ECO:0000256" key="2">
    <source>
        <dbReference type="ARBA" id="ARBA00012438"/>
    </source>
</evidence>
<dbReference type="PANTHER" id="PTHR45339:SF5">
    <property type="entry name" value="HISTIDINE KINASE"/>
    <property type="match status" value="1"/>
</dbReference>
<feature type="transmembrane region" description="Helical" evidence="5">
    <location>
        <begin position="162"/>
        <end position="178"/>
    </location>
</feature>
<dbReference type="PROSITE" id="PS50109">
    <property type="entry name" value="HIS_KIN"/>
    <property type="match status" value="1"/>
</dbReference>
<dbReference type="eggNOG" id="COG2205">
    <property type="taxonomic scope" value="Bacteria"/>
</dbReference>
<keyword evidence="5" id="KW-1133">Transmembrane helix</keyword>